<feature type="compositionally biased region" description="Polar residues" evidence="1">
    <location>
        <begin position="172"/>
        <end position="186"/>
    </location>
</feature>
<name>A0A8K0KA80_LADFU</name>
<keyword evidence="3" id="KW-1185">Reference proteome</keyword>
<dbReference type="Proteomes" id="UP000792457">
    <property type="component" value="Unassembled WGS sequence"/>
</dbReference>
<feature type="region of interest" description="Disordered" evidence="1">
    <location>
        <begin position="108"/>
        <end position="186"/>
    </location>
</feature>
<feature type="compositionally biased region" description="Pro residues" evidence="1">
    <location>
        <begin position="44"/>
        <end position="56"/>
    </location>
</feature>
<feature type="compositionally biased region" description="Polar residues" evidence="1">
    <location>
        <begin position="108"/>
        <end position="124"/>
    </location>
</feature>
<feature type="region of interest" description="Disordered" evidence="1">
    <location>
        <begin position="44"/>
        <end position="68"/>
    </location>
</feature>
<dbReference type="AlphaFoldDB" id="A0A8K0KA80"/>
<reference evidence="2" key="1">
    <citation type="submission" date="2013-04" db="EMBL/GenBank/DDBJ databases">
        <authorList>
            <person name="Qu J."/>
            <person name="Murali S.C."/>
            <person name="Bandaranaike D."/>
            <person name="Bellair M."/>
            <person name="Blankenburg K."/>
            <person name="Chao H."/>
            <person name="Dinh H."/>
            <person name="Doddapaneni H."/>
            <person name="Downs B."/>
            <person name="Dugan-Rocha S."/>
            <person name="Elkadiri S."/>
            <person name="Gnanaolivu R.D."/>
            <person name="Hernandez B."/>
            <person name="Javaid M."/>
            <person name="Jayaseelan J.C."/>
            <person name="Lee S."/>
            <person name="Li M."/>
            <person name="Ming W."/>
            <person name="Munidasa M."/>
            <person name="Muniz J."/>
            <person name="Nguyen L."/>
            <person name="Ongeri F."/>
            <person name="Osuji N."/>
            <person name="Pu L.-L."/>
            <person name="Puazo M."/>
            <person name="Qu C."/>
            <person name="Quiroz J."/>
            <person name="Raj R."/>
            <person name="Weissenberger G."/>
            <person name="Xin Y."/>
            <person name="Zou X."/>
            <person name="Han Y."/>
            <person name="Richards S."/>
            <person name="Worley K."/>
            <person name="Muzny D."/>
            <person name="Gibbs R."/>
        </authorList>
    </citation>
    <scope>NUCLEOTIDE SEQUENCE</scope>
    <source>
        <strain evidence="2">Sampled in the wild</strain>
    </source>
</reference>
<protein>
    <submittedName>
        <fullName evidence="2">Uncharacterized protein</fullName>
    </submittedName>
</protein>
<evidence type="ECO:0000313" key="3">
    <source>
        <dbReference type="Proteomes" id="UP000792457"/>
    </source>
</evidence>
<feature type="compositionally biased region" description="Gly residues" evidence="1">
    <location>
        <begin position="137"/>
        <end position="148"/>
    </location>
</feature>
<gene>
    <name evidence="2" type="ORF">J437_LFUL004534</name>
</gene>
<comment type="caution">
    <text evidence="2">The sequence shown here is derived from an EMBL/GenBank/DDBJ whole genome shotgun (WGS) entry which is preliminary data.</text>
</comment>
<organism evidence="2 3">
    <name type="scientific">Ladona fulva</name>
    <name type="common">Scarce chaser dragonfly</name>
    <name type="synonym">Libellula fulva</name>
    <dbReference type="NCBI Taxonomy" id="123851"/>
    <lineage>
        <taxon>Eukaryota</taxon>
        <taxon>Metazoa</taxon>
        <taxon>Ecdysozoa</taxon>
        <taxon>Arthropoda</taxon>
        <taxon>Hexapoda</taxon>
        <taxon>Insecta</taxon>
        <taxon>Pterygota</taxon>
        <taxon>Palaeoptera</taxon>
        <taxon>Odonata</taxon>
        <taxon>Epiprocta</taxon>
        <taxon>Anisoptera</taxon>
        <taxon>Libelluloidea</taxon>
        <taxon>Libellulidae</taxon>
        <taxon>Ladona</taxon>
    </lineage>
</organism>
<proteinExistence type="predicted"/>
<reference evidence="2" key="2">
    <citation type="submission" date="2017-10" db="EMBL/GenBank/DDBJ databases">
        <title>Ladona fulva Genome sequencing and assembly.</title>
        <authorList>
            <person name="Murali S."/>
            <person name="Richards S."/>
            <person name="Bandaranaike D."/>
            <person name="Bellair M."/>
            <person name="Blankenburg K."/>
            <person name="Chao H."/>
            <person name="Dinh H."/>
            <person name="Doddapaneni H."/>
            <person name="Dugan-Rocha S."/>
            <person name="Elkadiri S."/>
            <person name="Gnanaolivu R."/>
            <person name="Hernandez B."/>
            <person name="Skinner E."/>
            <person name="Javaid M."/>
            <person name="Lee S."/>
            <person name="Li M."/>
            <person name="Ming W."/>
            <person name="Munidasa M."/>
            <person name="Muniz J."/>
            <person name="Nguyen L."/>
            <person name="Hughes D."/>
            <person name="Osuji N."/>
            <person name="Pu L.-L."/>
            <person name="Puazo M."/>
            <person name="Qu C."/>
            <person name="Quiroz J."/>
            <person name="Raj R."/>
            <person name="Weissenberger G."/>
            <person name="Xin Y."/>
            <person name="Zou X."/>
            <person name="Han Y."/>
            <person name="Worley K."/>
            <person name="Muzny D."/>
            <person name="Gibbs R."/>
        </authorList>
    </citation>
    <scope>NUCLEOTIDE SEQUENCE</scope>
    <source>
        <strain evidence="2">Sampled in the wild</strain>
    </source>
</reference>
<sequence>MVVVQQSSTCPSGALPCHIRPSGSLSWTTPDCPNSIHLRLSLPRPIPPHPFPPPPSSATLGRGPVGDGVSATAARYPFPVEGGNRGGRATLLFCQRGRVNAFEQLQQGLAQGNQPRPSRSAFQDSSPSPAGSEDGGESSGGEEGGGGEPSPHPPAASPSPEAMRIKEEDTGDSLSTSKNPPSTSVSAPEFVTVMTAARPQFISAARVMATAGIPGVSPTPGVLYQTAQGMVYAATSPSAGSQPATTSSIQLANGLPQAQTNGARAQQFIRIPVPCIPLTANQQQEVTNFSKSRK</sequence>
<evidence type="ECO:0000313" key="2">
    <source>
        <dbReference type="EMBL" id="KAG8230622.1"/>
    </source>
</evidence>
<dbReference type="EMBL" id="KZ308498">
    <property type="protein sequence ID" value="KAG8230622.1"/>
    <property type="molecule type" value="Genomic_DNA"/>
</dbReference>
<evidence type="ECO:0000256" key="1">
    <source>
        <dbReference type="SAM" id="MobiDB-lite"/>
    </source>
</evidence>
<accession>A0A8K0KA80</accession>